<reference evidence="1" key="2">
    <citation type="journal article" date="2015" name="Data Brief">
        <title>Shoot transcriptome of the giant reed, Arundo donax.</title>
        <authorList>
            <person name="Barrero R.A."/>
            <person name="Guerrero F.D."/>
            <person name="Moolhuijzen P."/>
            <person name="Goolsby J.A."/>
            <person name="Tidwell J."/>
            <person name="Bellgard S.E."/>
            <person name="Bellgard M.I."/>
        </authorList>
    </citation>
    <scope>NUCLEOTIDE SEQUENCE</scope>
    <source>
        <tissue evidence="1">Shoot tissue taken approximately 20 cm above the soil surface</tissue>
    </source>
</reference>
<name>A0A0A9F0P0_ARUDO</name>
<sequence>MFLLYNSIACCSMLYPNINSFGLFCLF</sequence>
<organism evidence="1">
    <name type="scientific">Arundo donax</name>
    <name type="common">Giant reed</name>
    <name type="synonym">Donax arundinaceus</name>
    <dbReference type="NCBI Taxonomy" id="35708"/>
    <lineage>
        <taxon>Eukaryota</taxon>
        <taxon>Viridiplantae</taxon>
        <taxon>Streptophyta</taxon>
        <taxon>Embryophyta</taxon>
        <taxon>Tracheophyta</taxon>
        <taxon>Spermatophyta</taxon>
        <taxon>Magnoliopsida</taxon>
        <taxon>Liliopsida</taxon>
        <taxon>Poales</taxon>
        <taxon>Poaceae</taxon>
        <taxon>PACMAD clade</taxon>
        <taxon>Arundinoideae</taxon>
        <taxon>Arundineae</taxon>
        <taxon>Arundo</taxon>
    </lineage>
</organism>
<proteinExistence type="predicted"/>
<dbReference type="AlphaFoldDB" id="A0A0A9F0P0"/>
<evidence type="ECO:0000313" key="1">
    <source>
        <dbReference type="EMBL" id="JAE05907.1"/>
    </source>
</evidence>
<reference evidence="1" key="1">
    <citation type="submission" date="2014-09" db="EMBL/GenBank/DDBJ databases">
        <authorList>
            <person name="Magalhaes I.L.F."/>
            <person name="Oliveira U."/>
            <person name="Santos F.R."/>
            <person name="Vidigal T.H.D.A."/>
            <person name="Brescovit A.D."/>
            <person name="Santos A.J."/>
        </authorList>
    </citation>
    <scope>NUCLEOTIDE SEQUENCE</scope>
    <source>
        <tissue evidence="1">Shoot tissue taken approximately 20 cm above the soil surface</tissue>
    </source>
</reference>
<accession>A0A0A9F0P0</accession>
<dbReference type="EMBL" id="GBRH01191989">
    <property type="protein sequence ID" value="JAE05907.1"/>
    <property type="molecule type" value="Transcribed_RNA"/>
</dbReference>
<protein>
    <submittedName>
        <fullName evidence="1">Uncharacterized protein</fullName>
    </submittedName>
</protein>